<sequence length="732" mass="79740">MGVGYVGLNLVEAFASQYQVVGFDILGDRIAQVSKQYQGITNVQFTTDPEVLGEATHILISVPTLLLPDNSIDSSSLKSALSTVNVYARPGTTAVIESSVAVGMTRELLGPMAKERGFFAGMSPERVDPGRTSPLPHEIPKIISGLDDIMPGSLAAVSRLYSPVFSHVVPVSKPEVAEMTKLYENCQRMVCIAYANEMADACLPHGIDPFEVAQAAATKPFGYMPYTPSLGVGGHCIPVNPYYLLSNCQFPILEQAAERMKRRPGHIAQRILDEMEVKKKKMCGKGPKVLVVGVGFKKGQSNLSFSPALALARNLKESGKVEVTFADPLVSQEAVPDIPRLDTEREWKVEKLREFDKIVVAFRQVGLDFGVLTCMGGHGVEIETWVYKGFPPSALQIDKISHVFYAFARVNEDGTLRSLDPLADFEKPVDNATGCIQALTQLRSQSPDLKVILSIGGGSGSSEFPTLASDHKSRSNFANSARQWVDQHSFDGIDIDWEHPRTAAQGADYLALLQAARAVLPSPRYLLTTALPVGEYTLKHINLSAAAEVLDYLNLMAYDFAGPWTERAGHHAQLVTSSWARHNTASIQGGIKYIQKHSSFPVNKILLGIPAYARYFPGAKKPGDRFDNTTAGEVEYRSLPPGWITYAVVDKTKATAHVVDEEGGKGFVSFDVPATVKVKAEWAKQQGLAGLFYWTGVADTNDDRSLVRAGFDALHSAAENSRSSDSKIDVFE</sequence>
<evidence type="ECO:0000256" key="11">
    <source>
        <dbReference type="ARBA" id="ARBA00023326"/>
    </source>
</evidence>
<dbReference type="Gene3D" id="3.20.20.80">
    <property type="entry name" value="Glycosidases"/>
    <property type="match status" value="1"/>
</dbReference>
<dbReference type="PIRSF" id="PIRSF000124">
    <property type="entry name" value="UDPglc_GDPman_dh"/>
    <property type="match status" value="1"/>
</dbReference>
<dbReference type="EC" id="3.2.1.14" evidence="5"/>
<dbReference type="InterPro" id="IPR028359">
    <property type="entry name" value="UDP_ManNAc/GlcNAc_DH"/>
</dbReference>
<keyword evidence="9" id="KW-0119">Carbohydrate metabolism</keyword>
<feature type="domain" description="GH18" evidence="13">
    <location>
        <begin position="376"/>
        <end position="717"/>
    </location>
</feature>
<dbReference type="GO" id="GO:0000272">
    <property type="term" value="P:polysaccharide catabolic process"/>
    <property type="evidence" value="ECO:0007669"/>
    <property type="project" value="UniProtKB-KW"/>
</dbReference>
<evidence type="ECO:0000256" key="7">
    <source>
        <dbReference type="ARBA" id="ARBA00022801"/>
    </source>
</evidence>
<dbReference type="SUPFAM" id="SSF51445">
    <property type="entry name" value="(Trans)glycosidases"/>
    <property type="match status" value="1"/>
</dbReference>
<comment type="subcellular location">
    <subcellularLocation>
        <location evidence="2">Secreted</location>
    </subcellularLocation>
</comment>
<dbReference type="GO" id="GO:0005576">
    <property type="term" value="C:extracellular region"/>
    <property type="evidence" value="ECO:0007669"/>
    <property type="project" value="UniProtKB-SubCell"/>
</dbReference>
<comment type="caution">
    <text evidence="14">The sequence shown here is derived from an EMBL/GenBank/DDBJ whole genome shotgun (WGS) entry which is preliminary data.</text>
</comment>
<dbReference type="GO" id="GO:0016616">
    <property type="term" value="F:oxidoreductase activity, acting on the CH-OH group of donors, NAD or NADP as acceptor"/>
    <property type="evidence" value="ECO:0007669"/>
    <property type="project" value="InterPro"/>
</dbReference>
<evidence type="ECO:0000256" key="1">
    <source>
        <dbReference type="ARBA" id="ARBA00000822"/>
    </source>
</evidence>
<dbReference type="InterPro" id="IPR036291">
    <property type="entry name" value="NAD(P)-bd_dom_sf"/>
</dbReference>
<dbReference type="PROSITE" id="PS01095">
    <property type="entry name" value="GH18_1"/>
    <property type="match status" value="1"/>
</dbReference>
<dbReference type="SUPFAM" id="SSF52413">
    <property type="entry name" value="UDP-glucose/GDP-mannose dehydrogenase C-terminal domain"/>
    <property type="match status" value="1"/>
</dbReference>
<keyword evidence="8" id="KW-0146">Chitin degradation</keyword>
<evidence type="ECO:0000256" key="4">
    <source>
        <dbReference type="ARBA" id="ARBA00008682"/>
    </source>
</evidence>
<dbReference type="AlphaFoldDB" id="A0AAV9HHU1"/>
<evidence type="ECO:0000256" key="12">
    <source>
        <dbReference type="RuleBase" id="RU000489"/>
    </source>
</evidence>
<evidence type="ECO:0000256" key="6">
    <source>
        <dbReference type="ARBA" id="ARBA00022525"/>
    </source>
</evidence>
<comment type="similarity">
    <text evidence="3">Belongs to the UDP-glucose/GDP-mannose dehydrogenase family.</text>
</comment>
<evidence type="ECO:0000313" key="14">
    <source>
        <dbReference type="EMBL" id="KAK4458616.1"/>
    </source>
</evidence>
<dbReference type="InterPro" id="IPR029070">
    <property type="entry name" value="Chitinase_insertion_sf"/>
</dbReference>
<dbReference type="InterPro" id="IPR001579">
    <property type="entry name" value="Glyco_hydro_18_chit_AS"/>
</dbReference>
<dbReference type="GO" id="GO:0008061">
    <property type="term" value="F:chitin binding"/>
    <property type="evidence" value="ECO:0007669"/>
    <property type="project" value="InterPro"/>
</dbReference>
<dbReference type="SUPFAM" id="SSF51735">
    <property type="entry name" value="NAD(P)-binding Rossmann-fold domains"/>
    <property type="match status" value="1"/>
</dbReference>
<dbReference type="EMBL" id="MU865062">
    <property type="protein sequence ID" value="KAK4458616.1"/>
    <property type="molecule type" value="Genomic_DNA"/>
</dbReference>
<dbReference type="InterPro" id="IPR017476">
    <property type="entry name" value="UDP-Glc/GDP-Man"/>
</dbReference>
<comment type="catalytic activity">
    <reaction evidence="1">
        <text>Random endo-hydrolysis of N-acetyl-beta-D-glucosaminide (1-&gt;4)-beta-linkages in chitin and chitodextrins.</text>
        <dbReference type="EC" id="3.2.1.14"/>
    </reaction>
</comment>
<keyword evidence="11" id="KW-0624">Polysaccharide degradation</keyword>
<dbReference type="GO" id="GO:0008843">
    <property type="term" value="F:endochitinase activity"/>
    <property type="evidence" value="ECO:0007669"/>
    <property type="project" value="UniProtKB-EC"/>
</dbReference>
<dbReference type="Pfam" id="PF00984">
    <property type="entry name" value="UDPG_MGDP_dh"/>
    <property type="match status" value="1"/>
</dbReference>
<evidence type="ECO:0000256" key="5">
    <source>
        <dbReference type="ARBA" id="ARBA00012729"/>
    </source>
</evidence>
<evidence type="ECO:0000256" key="8">
    <source>
        <dbReference type="ARBA" id="ARBA00023024"/>
    </source>
</evidence>
<evidence type="ECO:0000256" key="9">
    <source>
        <dbReference type="ARBA" id="ARBA00023277"/>
    </source>
</evidence>
<dbReference type="Proteomes" id="UP001321749">
    <property type="component" value="Unassembled WGS sequence"/>
</dbReference>
<dbReference type="Pfam" id="PF03721">
    <property type="entry name" value="UDPG_MGDP_dh_N"/>
    <property type="match status" value="1"/>
</dbReference>
<evidence type="ECO:0000256" key="10">
    <source>
        <dbReference type="ARBA" id="ARBA00023295"/>
    </source>
</evidence>
<reference evidence="14" key="1">
    <citation type="journal article" date="2023" name="Mol. Phylogenet. Evol.">
        <title>Genome-scale phylogeny and comparative genomics of the fungal order Sordariales.</title>
        <authorList>
            <person name="Hensen N."/>
            <person name="Bonometti L."/>
            <person name="Westerberg I."/>
            <person name="Brannstrom I.O."/>
            <person name="Guillou S."/>
            <person name="Cros-Aarteil S."/>
            <person name="Calhoun S."/>
            <person name="Haridas S."/>
            <person name="Kuo A."/>
            <person name="Mondo S."/>
            <person name="Pangilinan J."/>
            <person name="Riley R."/>
            <person name="LaButti K."/>
            <person name="Andreopoulos B."/>
            <person name="Lipzen A."/>
            <person name="Chen C."/>
            <person name="Yan M."/>
            <person name="Daum C."/>
            <person name="Ng V."/>
            <person name="Clum A."/>
            <person name="Steindorff A."/>
            <person name="Ohm R.A."/>
            <person name="Martin F."/>
            <person name="Silar P."/>
            <person name="Natvig D.O."/>
            <person name="Lalanne C."/>
            <person name="Gautier V."/>
            <person name="Ament-Velasquez S.L."/>
            <person name="Kruys A."/>
            <person name="Hutchinson M.I."/>
            <person name="Powell A.J."/>
            <person name="Barry K."/>
            <person name="Miller A.N."/>
            <person name="Grigoriev I.V."/>
            <person name="Debuchy R."/>
            <person name="Gladieux P."/>
            <person name="Hiltunen Thoren M."/>
            <person name="Johannesson H."/>
        </authorList>
    </citation>
    <scope>NUCLEOTIDE SEQUENCE</scope>
    <source>
        <strain evidence="14">PSN324</strain>
    </source>
</reference>
<dbReference type="GO" id="GO:0051287">
    <property type="term" value="F:NAD binding"/>
    <property type="evidence" value="ECO:0007669"/>
    <property type="project" value="InterPro"/>
</dbReference>
<keyword evidence="15" id="KW-1185">Reference proteome</keyword>
<evidence type="ECO:0000259" key="13">
    <source>
        <dbReference type="PROSITE" id="PS51910"/>
    </source>
</evidence>
<dbReference type="SMART" id="SM00636">
    <property type="entry name" value="Glyco_18"/>
    <property type="match status" value="1"/>
</dbReference>
<name>A0AAV9HHU1_9PEZI</name>
<dbReference type="GO" id="GO:0016628">
    <property type="term" value="F:oxidoreductase activity, acting on the CH-CH group of donors, NAD or NADP as acceptor"/>
    <property type="evidence" value="ECO:0007669"/>
    <property type="project" value="InterPro"/>
</dbReference>
<evidence type="ECO:0000313" key="15">
    <source>
        <dbReference type="Proteomes" id="UP001321749"/>
    </source>
</evidence>
<evidence type="ECO:0000256" key="3">
    <source>
        <dbReference type="ARBA" id="ARBA00006601"/>
    </source>
</evidence>
<comment type="similarity">
    <text evidence="4">Belongs to the glycosyl hydrolase 18 family. Chitinase class V subfamily.</text>
</comment>
<dbReference type="InterPro" id="IPR011583">
    <property type="entry name" value="Chitinase_II/V-like_cat"/>
</dbReference>
<reference evidence="14" key="2">
    <citation type="submission" date="2023-06" db="EMBL/GenBank/DDBJ databases">
        <authorList>
            <consortium name="Lawrence Berkeley National Laboratory"/>
            <person name="Mondo S.J."/>
            <person name="Hensen N."/>
            <person name="Bonometti L."/>
            <person name="Westerberg I."/>
            <person name="Brannstrom I.O."/>
            <person name="Guillou S."/>
            <person name="Cros-Aarteil S."/>
            <person name="Calhoun S."/>
            <person name="Haridas S."/>
            <person name="Kuo A."/>
            <person name="Pangilinan J."/>
            <person name="Riley R."/>
            <person name="Labutti K."/>
            <person name="Andreopoulos B."/>
            <person name="Lipzen A."/>
            <person name="Chen C."/>
            <person name="Yanf M."/>
            <person name="Daum C."/>
            <person name="Ng V."/>
            <person name="Clum A."/>
            <person name="Steindorff A."/>
            <person name="Ohm R."/>
            <person name="Martin F."/>
            <person name="Silar P."/>
            <person name="Natvig D."/>
            <person name="Lalanne C."/>
            <person name="Gautier V."/>
            <person name="Ament-Velasquez S.L."/>
            <person name="Kruys A."/>
            <person name="Hutchinson M.I."/>
            <person name="Powell A.J."/>
            <person name="Barry K."/>
            <person name="Miller A.N."/>
            <person name="Grigoriev I.V."/>
            <person name="Debuchy R."/>
            <person name="Gladieux P."/>
            <person name="Thoren M.H."/>
            <person name="Johannesson H."/>
        </authorList>
    </citation>
    <scope>NUCLEOTIDE SEQUENCE</scope>
    <source>
        <strain evidence="14">PSN324</strain>
    </source>
</reference>
<dbReference type="InterPro" id="IPR001732">
    <property type="entry name" value="UDP-Glc/GDP-Man_DH_N"/>
</dbReference>
<dbReference type="Gene3D" id="3.40.50.720">
    <property type="entry name" value="NAD(P)-binding Rossmann-like Domain"/>
    <property type="match status" value="2"/>
</dbReference>
<dbReference type="GO" id="GO:0006032">
    <property type="term" value="P:chitin catabolic process"/>
    <property type="evidence" value="ECO:0007669"/>
    <property type="project" value="UniProtKB-KW"/>
</dbReference>
<dbReference type="Pfam" id="PF00704">
    <property type="entry name" value="Glyco_hydro_18"/>
    <property type="match status" value="1"/>
</dbReference>
<keyword evidence="10 12" id="KW-0326">Glycosidase</keyword>
<proteinExistence type="inferred from homology"/>
<dbReference type="InterPro" id="IPR001223">
    <property type="entry name" value="Glyco_hydro18_cat"/>
</dbReference>
<dbReference type="GO" id="GO:0000271">
    <property type="term" value="P:polysaccharide biosynthetic process"/>
    <property type="evidence" value="ECO:0007669"/>
    <property type="project" value="InterPro"/>
</dbReference>
<dbReference type="InterPro" id="IPR036220">
    <property type="entry name" value="UDP-Glc/GDP-Man_DH_C_sf"/>
</dbReference>
<keyword evidence="6" id="KW-0964">Secreted</keyword>
<dbReference type="PANTHER" id="PTHR43491">
    <property type="entry name" value="UDP-N-ACETYL-D-MANNOSAMINE DEHYDROGENASE"/>
    <property type="match status" value="1"/>
</dbReference>
<dbReference type="InterPro" id="IPR017853">
    <property type="entry name" value="GH"/>
</dbReference>
<protein>
    <recommendedName>
        <fullName evidence="5">chitinase</fullName>
        <ecNumber evidence="5">3.2.1.14</ecNumber>
    </recommendedName>
</protein>
<dbReference type="PROSITE" id="PS51910">
    <property type="entry name" value="GH18_2"/>
    <property type="match status" value="1"/>
</dbReference>
<evidence type="ECO:0000256" key="2">
    <source>
        <dbReference type="ARBA" id="ARBA00004613"/>
    </source>
</evidence>
<gene>
    <name evidence="14" type="ORF">QBC42DRAFT_308454</name>
</gene>
<keyword evidence="7 12" id="KW-0378">Hydrolase</keyword>
<dbReference type="PIRSF" id="PIRSF500136">
    <property type="entry name" value="UDP_ManNAc_DH"/>
    <property type="match status" value="1"/>
</dbReference>
<dbReference type="Gene3D" id="3.10.50.10">
    <property type="match status" value="1"/>
</dbReference>
<dbReference type="PANTHER" id="PTHR43491:SF2">
    <property type="entry name" value="UDP-N-ACETYL-D-MANNOSAMINE DEHYDROGENASE"/>
    <property type="match status" value="1"/>
</dbReference>
<dbReference type="InterPro" id="IPR008927">
    <property type="entry name" value="6-PGluconate_DH-like_C_sf"/>
</dbReference>
<accession>A0AAV9HHU1</accession>
<organism evidence="14 15">
    <name type="scientific">Cladorrhinum samala</name>
    <dbReference type="NCBI Taxonomy" id="585594"/>
    <lineage>
        <taxon>Eukaryota</taxon>
        <taxon>Fungi</taxon>
        <taxon>Dikarya</taxon>
        <taxon>Ascomycota</taxon>
        <taxon>Pezizomycotina</taxon>
        <taxon>Sordariomycetes</taxon>
        <taxon>Sordariomycetidae</taxon>
        <taxon>Sordariales</taxon>
        <taxon>Podosporaceae</taxon>
        <taxon>Cladorrhinum</taxon>
    </lineage>
</organism>
<dbReference type="NCBIfam" id="TIGR03026">
    <property type="entry name" value="NDP-sugDHase"/>
    <property type="match status" value="1"/>
</dbReference>
<dbReference type="SUPFAM" id="SSF48179">
    <property type="entry name" value="6-phosphogluconate dehydrogenase C-terminal domain-like"/>
    <property type="match status" value="1"/>
</dbReference>
<dbReference type="InterPro" id="IPR014026">
    <property type="entry name" value="UDP-Glc/GDP-Man_DH_dimer"/>
</dbReference>